<evidence type="ECO:0000313" key="3">
    <source>
        <dbReference type="Proteomes" id="UP000276215"/>
    </source>
</evidence>
<sequence>MPSRKDLLLRLEQLESTYEGHKKANEEQKKATEENREIIEEQKEKGLKRTNKELQDLRGNFRVMDTTVVPIVAAVVLKSFYKKGLRLVQMRNHVPGTRADIICRDQDRFNEFGLAISERCLIL</sequence>
<protein>
    <submittedName>
        <fullName evidence="2">Uncharacterized protein</fullName>
    </submittedName>
</protein>
<proteinExistence type="predicted"/>
<dbReference type="Proteomes" id="UP000276215">
    <property type="component" value="Unassembled WGS sequence"/>
</dbReference>
<gene>
    <name evidence="2" type="ORF">L873DRAFT_1263851</name>
</gene>
<organism evidence="2 3">
    <name type="scientific">Choiromyces venosus 120613-1</name>
    <dbReference type="NCBI Taxonomy" id="1336337"/>
    <lineage>
        <taxon>Eukaryota</taxon>
        <taxon>Fungi</taxon>
        <taxon>Dikarya</taxon>
        <taxon>Ascomycota</taxon>
        <taxon>Pezizomycotina</taxon>
        <taxon>Pezizomycetes</taxon>
        <taxon>Pezizales</taxon>
        <taxon>Tuberaceae</taxon>
        <taxon>Choiromyces</taxon>
    </lineage>
</organism>
<keyword evidence="3" id="KW-1185">Reference proteome</keyword>
<dbReference type="AlphaFoldDB" id="A0A3N4JQJ9"/>
<accession>A0A3N4JQJ9</accession>
<feature type="coiled-coil region" evidence="1">
    <location>
        <begin position="4"/>
        <end position="60"/>
    </location>
</feature>
<name>A0A3N4JQJ9_9PEZI</name>
<keyword evidence="1" id="KW-0175">Coiled coil</keyword>
<evidence type="ECO:0000313" key="2">
    <source>
        <dbReference type="EMBL" id="RPA96094.1"/>
    </source>
</evidence>
<dbReference type="EMBL" id="ML120418">
    <property type="protein sequence ID" value="RPA96094.1"/>
    <property type="molecule type" value="Genomic_DNA"/>
</dbReference>
<reference evidence="2 3" key="1">
    <citation type="journal article" date="2018" name="Nat. Ecol. Evol.">
        <title>Pezizomycetes genomes reveal the molecular basis of ectomycorrhizal truffle lifestyle.</title>
        <authorList>
            <person name="Murat C."/>
            <person name="Payen T."/>
            <person name="Noel B."/>
            <person name="Kuo A."/>
            <person name="Morin E."/>
            <person name="Chen J."/>
            <person name="Kohler A."/>
            <person name="Krizsan K."/>
            <person name="Balestrini R."/>
            <person name="Da Silva C."/>
            <person name="Montanini B."/>
            <person name="Hainaut M."/>
            <person name="Levati E."/>
            <person name="Barry K.W."/>
            <person name="Belfiori B."/>
            <person name="Cichocki N."/>
            <person name="Clum A."/>
            <person name="Dockter R.B."/>
            <person name="Fauchery L."/>
            <person name="Guy J."/>
            <person name="Iotti M."/>
            <person name="Le Tacon F."/>
            <person name="Lindquist E.A."/>
            <person name="Lipzen A."/>
            <person name="Malagnac F."/>
            <person name="Mello A."/>
            <person name="Molinier V."/>
            <person name="Miyauchi S."/>
            <person name="Poulain J."/>
            <person name="Riccioni C."/>
            <person name="Rubini A."/>
            <person name="Sitrit Y."/>
            <person name="Splivallo R."/>
            <person name="Traeger S."/>
            <person name="Wang M."/>
            <person name="Zifcakova L."/>
            <person name="Wipf D."/>
            <person name="Zambonelli A."/>
            <person name="Paolocci F."/>
            <person name="Nowrousian M."/>
            <person name="Ottonello S."/>
            <person name="Baldrian P."/>
            <person name="Spatafora J.W."/>
            <person name="Henrissat B."/>
            <person name="Nagy L.G."/>
            <person name="Aury J.M."/>
            <person name="Wincker P."/>
            <person name="Grigoriev I.V."/>
            <person name="Bonfante P."/>
            <person name="Martin F.M."/>
        </authorList>
    </citation>
    <scope>NUCLEOTIDE SEQUENCE [LARGE SCALE GENOMIC DNA]</scope>
    <source>
        <strain evidence="2 3">120613-1</strain>
    </source>
</reference>
<evidence type="ECO:0000256" key="1">
    <source>
        <dbReference type="SAM" id="Coils"/>
    </source>
</evidence>